<dbReference type="EMBL" id="CP000359">
    <property type="protein sequence ID" value="ABF44541.1"/>
    <property type="molecule type" value="Genomic_DNA"/>
</dbReference>
<dbReference type="InterPro" id="IPR021124">
    <property type="entry name" value="CRISPR-assoc_prot_Cas5"/>
</dbReference>
<dbReference type="AlphaFoldDB" id="Q1J1U3"/>
<dbReference type="HOGENOM" id="CLU_086014_0_0_0"/>
<dbReference type="KEGG" id="dge:Dgeo_0238"/>
<accession>Q1J1U3</accession>
<evidence type="ECO:0000313" key="3">
    <source>
        <dbReference type="EMBL" id="ABF44541.1"/>
    </source>
</evidence>
<keyword evidence="2" id="KW-0540">Nuclease</keyword>
<evidence type="ECO:0000256" key="2">
    <source>
        <dbReference type="PIRNR" id="PIRNR029950"/>
    </source>
</evidence>
<comment type="similarity">
    <text evidence="2">Belongs to the CRISPR-associated protein Cas5 family. Subtype I-C/Dvulg subfamily.</text>
</comment>
<dbReference type="Gene3D" id="3.30.70.2660">
    <property type="match status" value="1"/>
</dbReference>
<dbReference type="InterPro" id="IPR013422">
    <property type="entry name" value="CRISPR-assoc_prot_Cas5_N"/>
</dbReference>
<dbReference type="EC" id="3.1.-.-" evidence="2"/>
<dbReference type="Pfam" id="PF09704">
    <property type="entry name" value="Cas_Cas5d"/>
    <property type="match status" value="1"/>
</dbReference>
<organism evidence="3 4">
    <name type="scientific">Deinococcus geothermalis (strain DSM 11300 / CIP 105573 / AG-3a)</name>
    <dbReference type="NCBI Taxonomy" id="319795"/>
    <lineage>
        <taxon>Bacteria</taxon>
        <taxon>Thermotogati</taxon>
        <taxon>Deinococcota</taxon>
        <taxon>Deinococci</taxon>
        <taxon>Deinococcales</taxon>
        <taxon>Deinococcaceae</taxon>
        <taxon>Deinococcus</taxon>
    </lineage>
</organism>
<gene>
    <name evidence="3" type="ordered locus">Dgeo_0238</name>
</gene>
<keyword evidence="2" id="KW-0694">RNA-binding</keyword>
<keyword evidence="4" id="KW-1185">Reference proteome</keyword>
<reference evidence="3" key="1">
    <citation type="submission" date="2006-04" db="EMBL/GenBank/DDBJ databases">
        <title>Complete sequence of chromosome of Deinococcus geothermalis DSM 11300.</title>
        <authorList>
            <consortium name="US DOE Joint Genome Institute"/>
            <person name="Copeland A."/>
            <person name="Lucas S."/>
            <person name="Lapidus A."/>
            <person name="Barry K."/>
            <person name="Detter J.C."/>
            <person name="Glavina del Rio T."/>
            <person name="Hammon N."/>
            <person name="Israni S."/>
            <person name="Dalin E."/>
            <person name="Tice H."/>
            <person name="Pitluck S."/>
            <person name="Brettin T."/>
            <person name="Bruce D."/>
            <person name="Han C."/>
            <person name="Tapia R."/>
            <person name="Saunders E."/>
            <person name="Gilna P."/>
            <person name="Schmutz J."/>
            <person name="Larimer F."/>
            <person name="Land M."/>
            <person name="Hauser L."/>
            <person name="Kyrpides N."/>
            <person name="Kim E."/>
            <person name="Daly M.J."/>
            <person name="Fredrickson J.K."/>
            <person name="Makarova K.S."/>
            <person name="Gaidamakova E.K."/>
            <person name="Zhai M."/>
            <person name="Richardson P."/>
        </authorList>
    </citation>
    <scope>NUCLEOTIDE SEQUENCE</scope>
    <source>
        <strain evidence="3">DSM 11300</strain>
    </source>
</reference>
<proteinExistence type="inferred from homology"/>
<comment type="function">
    <text evidence="2">CRISPR (clustered regularly interspaced short palindromic repeat) is an adaptive immune system that provides protection against mobile genetic elements (viruses, transposable elements and conjugative plasmids). CRISPR clusters contain spacers, sequences complementary to antecedent mobile elements, and target invading nucleic acids. CRISPR clusters are transcribed and processed into CRISPR RNA (crRNA).</text>
</comment>
<dbReference type="PIRSF" id="PIRSF029950">
    <property type="entry name" value="Cas_CT1134"/>
    <property type="match status" value="1"/>
</dbReference>
<dbReference type="Proteomes" id="UP000002431">
    <property type="component" value="Chromosome"/>
</dbReference>
<dbReference type="STRING" id="319795.Dgeo_0238"/>
<dbReference type="GO" id="GO:0004519">
    <property type="term" value="F:endonuclease activity"/>
    <property type="evidence" value="ECO:0007669"/>
    <property type="project" value="UniProtKB-UniRule"/>
</dbReference>
<dbReference type="NCBIfam" id="TIGR01876">
    <property type="entry name" value="cas_Cas5d"/>
    <property type="match status" value="1"/>
</dbReference>
<dbReference type="GO" id="GO:0003723">
    <property type="term" value="F:RNA binding"/>
    <property type="evidence" value="ECO:0007669"/>
    <property type="project" value="UniProtKB-UniRule"/>
</dbReference>
<sequence>MTQHPPPGRTFVLEVWGDYGCFTRPELKVERMSYPVMTPSAARNIFDAIYLEFDPQTRRPAHRWEISRIEILEPVRYVALMRNEVKEKISEPSVKKWMKDPAQLVPILADATKDEVGTDTKGRTQRQTMALKSPHYRISGHAVLFEEDGALRQKIERSFERRARRGQCIFQPYLGCREFAAAFELVAEQPVVPPIPHDEEVGWMLYDVFDLSRPGSRNDAPHISLFQANIRGGVLEVPPYHSADVRKPGGH</sequence>
<dbReference type="GO" id="GO:0043571">
    <property type="term" value="P:maintenance of CRISPR repeat elements"/>
    <property type="evidence" value="ECO:0007669"/>
    <property type="project" value="UniProtKB-UniRule"/>
</dbReference>
<evidence type="ECO:0000256" key="1">
    <source>
        <dbReference type="ARBA" id="ARBA00023118"/>
    </source>
</evidence>
<keyword evidence="1 2" id="KW-0051">Antiviral defense</keyword>
<keyword evidence="2" id="KW-0378">Hydrolase</keyword>
<dbReference type="eggNOG" id="ENOG502ZIII">
    <property type="taxonomic scope" value="Bacteria"/>
</dbReference>
<evidence type="ECO:0000313" key="4">
    <source>
        <dbReference type="Proteomes" id="UP000002431"/>
    </source>
</evidence>
<name>Q1J1U3_DEIGD</name>
<dbReference type="InterPro" id="IPR010155">
    <property type="entry name" value="CRISPR-assoc_prot_Cas5d"/>
</dbReference>
<dbReference type="GO" id="GO:0051607">
    <property type="term" value="P:defense response to virus"/>
    <property type="evidence" value="ECO:0007669"/>
    <property type="project" value="UniProtKB-UniRule"/>
</dbReference>
<dbReference type="NCBIfam" id="TIGR02593">
    <property type="entry name" value="CRISPR_cas5"/>
    <property type="match status" value="1"/>
</dbReference>
<keyword evidence="2" id="KW-0255">Endonuclease</keyword>
<protein>
    <recommendedName>
        <fullName evidence="2">pre-crRNA processing endonuclease</fullName>
        <ecNumber evidence="2">3.1.-.-</ecNumber>
    </recommendedName>
</protein>
<dbReference type="RefSeq" id="WP_011529387.1">
    <property type="nucleotide sequence ID" value="NC_008025.1"/>
</dbReference>
<dbReference type="GO" id="GO:0016787">
    <property type="term" value="F:hydrolase activity"/>
    <property type="evidence" value="ECO:0007669"/>
    <property type="project" value="UniProtKB-KW"/>
</dbReference>